<comment type="catalytic activity">
    <reaction evidence="1">
        <text>(7,8-dihydropterin-6-yl)methyl diphosphate + 4-aminobenzoate = 7,8-dihydropteroate + diphosphate</text>
        <dbReference type="Rhea" id="RHEA:19949"/>
        <dbReference type="ChEBI" id="CHEBI:17836"/>
        <dbReference type="ChEBI" id="CHEBI:17839"/>
        <dbReference type="ChEBI" id="CHEBI:33019"/>
        <dbReference type="ChEBI" id="CHEBI:72950"/>
        <dbReference type="EC" id="2.5.1.15"/>
    </reaction>
</comment>
<feature type="domain" description="Pterin-binding" evidence="13">
    <location>
        <begin position="16"/>
        <end position="270"/>
    </location>
</feature>
<dbReference type="Pfam" id="PF00809">
    <property type="entry name" value="Pterin_bind"/>
    <property type="match status" value="1"/>
</dbReference>
<evidence type="ECO:0000256" key="5">
    <source>
        <dbReference type="ARBA" id="ARBA00012458"/>
    </source>
</evidence>
<dbReference type="GO" id="GO:0005829">
    <property type="term" value="C:cytosol"/>
    <property type="evidence" value="ECO:0007669"/>
    <property type="project" value="TreeGrafter"/>
</dbReference>
<comment type="function">
    <text evidence="12">Catalyzes the condensation of para-aminobenzoate (pABA) with 6-hydroxymethyl-7,8-dihydropterin diphosphate (DHPt-PP) to form 7,8-dihydropteroate (H2Pte), the immediate precursor of folate derivatives.</text>
</comment>
<name>A0A146G1K6_TERSA</name>
<dbReference type="EC" id="2.5.1.15" evidence="5 12"/>
<comment type="cofactor">
    <cofactor evidence="2 12">
        <name>Mg(2+)</name>
        <dbReference type="ChEBI" id="CHEBI:18420"/>
    </cofactor>
</comment>
<gene>
    <name evidence="14" type="ORF">TSACC_2133</name>
</gene>
<dbReference type="CDD" id="cd00739">
    <property type="entry name" value="DHPS"/>
    <property type="match status" value="1"/>
</dbReference>
<dbReference type="SUPFAM" id="SSF51717">
    <property type="entry name" value="Dihydropteroate synthetase-like"/>
    <property type="match status" value="1"/>
</dbReference>
<evidence type="ECO:0000256" key="12">
    <source>
        <dbReference type="RuleBase" id="RU361205"/>
    </source>
</evidence>
<evidence type="ECO:0000256" key="6">
    <source>
        <dbReference type="ARBA" id="ARBA00016919"/>
    </source>
</evidence>
<dbReference type="GO" id="GO:0046654">
    <property type="term" value="P:tetrahydrofolate biosynthetic process"/>
    <property type="evidence" value="ECO:0007669"/>
    <property type="project" value="UniProtKB-UniPathway"/>
</dbReference>
<dbReference type="OrthoDB" id="9811744at2"/>
<evidence type="ECO:0000256" key="11">
    <source>
        <dbReference type="ARBA" id="ARBA00030193"/>
    </source>
</evidence>
<evidence type="ECO:0000256" key="10">
    <source>
        <dbReference type="ARBA" id="ARBA00022909"/>
    </source>
</evidence>
<evidence type="ECO:0000256" key="2">
    <source>
        <dbReference type="ARBA" id="ARBA00001946"/>
    </source>
</evidence>
<dbReference type="GO" id="GO:0046872">
    <property type="term" value="F:metal ion binding"/>
    <property type="evidence" value="ECO:0007669"/>
    <property type="project" value="UniProtKB-KW"/>
</dbReference>
<dbReference type="PROSITE" id="PS00792">
    <property type="entry name" value="DHPS_1"/>
    <property type="match status" value="1"/>
</dbReference>
<keyword evidence="10 12" id="KW-0289">Folate biosynthesis</keyword>
<dbReference type="FunFam" id="3.20.20.20:FF:000006">
    <property type="entry name" value="Dihydropteroate synthase"/>
    <property type="match status" value="1"/>
</dbReference>
<keyword evidence="8 12" id="KW-0479">Metal-binding</keyword>
<dbReference type="NCBIfam" id="TIGR01496">
    <property type="entry name" value="DHPS"/>
    <property type="match status" value="1"/>
</dbReference>
<dbReference type="UniPathway" id="UPA00077">
    <property type="reaction ID" value="UER00156"/>
</dbReference>
<evidence type="ECO:0000256" key="9">
    <source>
        <dbReference type="ARBA" id="ARBA00022842"/>
    </source>
</evidence>
<dbReference type="InterPro" id="IPR006390">
    <property type="entry name" value="DHP_synth_dom"/>
</dbReference>
<evidence type="ECO:0000259" key="13">
    <source>
        <dbReference type="PROSITE" id="PS50972"/>
    </source>
</evidence>
<dbReference type="PANTHER" id="PTHR20941:SF1">
    <property type="entry name" value="FOLIC ACID SYNTHESIS PROTEIN FOL1"/>
    <property type="match status" value="1"/>
</dbReference>
<dbReference type="Gene3D" id="3.20.20.20">
    <property type="entry name" value="Dihydropteroate synthase-like"/>
    <property type="match status" value="1"/>
</dbReference>
<evidence type="ECO:0000256" key="8">
    <source>
        <dbReference type="ARBA" id="ARBA00022723"/>
    </source>
</evidence>
<dbReference type="AlphaFoldDB" id="A0A146G1K6"/>
<dbReference type="InterPro" id="IPR000489">
    <property type="entry name" value="Pterin-binding_dom"/>
</dbReference>
<keyword evidence="9 12" id="KW-0460">Magnesium</keyword>
<protein>
    <recommendedName>
        <fullName evidence="6 12">Dihydropteroate synthase</fullName>
        <shortName evidence="12">DHPS</shortName>
        <ecNumber evidence="5 12">2.5.1.15</ecNumber>
    </recommendedName>
    <alternativeName>
        <fullName evidence="11 12">Dihydropteroate pyrophosphorylase</fullName>
    </alternativeName>
</protein>
<dbReference type="RefSeq" id="WP_075077624.1">
    <property type="nucleotide sequence ID" value="NZ_BDCO01000002.1"/>
</dbReference>
<evidence type="ECO:0000313" key="15">
    <source>
        <dbReference type="Proteomes" id="UP000076023"/>
    </source>
</evidence>
<sequence length="278" mass="29973">MIWQHRRGVADLSRHGLIMGVLNVTPDSFSDGGSYFDAAAALDHARELIADGADIIDVGGESTRPGSESVSVEEELRRVCPVIRAIRAESDVLISIDTSKALVADEAVKAGADIINDVTGLTGDPAMAEVAARSGAGIVLMHMQGEPRTMQVAPHYEDVVAEVREFLRQRISLALSYGMAAERLAIDPGIGFGKTQKHNLALLRETGRLAELDRPVLIGVSRKSFLGRITGTAAMEDRAWPAVAVTSFCREAGAHIFRVHEPKPHREALRMTEAILHA</sequence>
<reference evidence="15" key="1">
    <citation type="journal article" date="2017" name="Genome Announc.">
        <title>Draft Genome Sequence of Terrimicrobium sacchariphilum NM-5T, a Facultative Anaerobic Soil Bacterium of the Class Spartobacteria.</title>
        <authorList>
            <person name="Qiu Y.L."/>
            <person name="Tourlousse D.M."/>
            <person name="Matsuura N."/>
            <person name="Ohashi A."/>
            <person name="Sekiguchi Y."/>
        </authorList>
    </citation>
    <scope>NUCLEOTIDE SEQUENCE [LARGE SCALE GENOMIC DNA]</scope>
    <source>
        <strain evidence="15">NM-5</strain>
    </source>
</reference>
<keyword evidence="15" id="KW-1185">Reference proteome</keyword>
<comment type="pathway">
    <text evidence="3 12">Cofactor biosynthesis; tetrahydrofolate biosynthesis; 7,8-dihydrofolate from 2-amino-4-hydroxy-6-hydroxymethyl-7,8-dihydropteridine diphosphate and 4-aminobenzoate: step 1/2.</text>
</comment>
<dbReference type="FunCoup" id="A0A146G1K6">
    <property type="interactions" value="457"/>
</dbReference>
<dbReference type="EMBL" id="BDCO01000002">
    <property type="protein sequence ID" value="GAT31739.1"/>
    <property type="molecule type" value="Genomic_DNA"/>
</dbReference>
<accession>A0A146G1K6</accession>
<comment type="caution">
    <text evidence="14">The sequence shown here is derived from an EMBL/GenBank/DDBJ whole genome shotgun (WGS) entry which is preliminary data.</text>
</comment>
<dbReference type="PROSITE" id="PS00793">
    <property type="entry name" value="DHPS_2"/>
    <property type="match status" value="1"/>
</dbReference>
<proteinExistence type="inferred from homology"/>
<keyword evidence="7 12" id="KW-0808">Transferase</keyword>
<dbReference type="InParanoid" id="A0A146G1K6"/>
<dbReference type="STRING" id="690879.TSACC_2133"/>
<dbReference type="InterPro" id="IPR011005">
    <property type="entry name" value="Dihydropteroate_synth-like_sf"/>
</dbReference>
<dbReference type="InterPro" id="IPR045031">
    <property type="entry name" value="DHP_synth-like"/>
</dbReference>
<dbReference type="GO" id="GO:0004156">
    <property type="term" value="F:dihydropteroate synthase activity"/>
    <property type="evidence" value="ECO:0007669"/>
    <property type="project" value="UniProtKB-EC"/>
</dbReference>
<dbReference type="PROSITE" id="PS50972">
    <property type="entry name" value="PTERIN_BINDING"/>
    <property type="match status" value="1"/>
</dbReference>
<dbReference type="Proteomes" id="UP000076023">
    <property type="component" value="Unassembled WGS sequence"/>
</dbReference>
<comment type="similarity">
    <text evidence="4 12">Belongs to the DHPS family.</text>
</comment>
<dbReference type="PANTHER" id="PTHR20941">
    <property type="entry name" value="FOLATE SYNTHESIS PROTEINS"/>
    <property type="match status" value="1"/>
</dbReference>
<evidence type="ECO:0000313" key="14">
    <source>
        <dbReference type="EMBL" id="GAT31739.1"/>
    </source>
</evidence>
<dbReference type="GO" id="GO:0046656">
    <property type="term" value="P:folic acid biosynthetic process"/>
    <property type="evidence" value="ECO:0007669"/>
    <property type="project" value="UniProtKB-KW"/>
</dbReference>
<organism evidence="14 15">
    <name type="scientific">Terrimicrobium sacchariphilum</name>
    <dbReference type="NCBI Taxonomy" id="690879"/>
    <lineage>
        <taxon>Bacteria</taxon>
        <taxon>Pseudomonadati</taxon>
        <taxon>Verrucomicrobiota</taxon>
        <taxon>Terrimicrobiia</taxon>
        <taxon>Terrimicrobiales</taxon>
        <taxon>Terrimicrobiaceae</taxon>
        <taxon>Terrimicrobium</taxon>
    </lineage>
</organism>
<evidence type="ECO:0000256" key="4">
    <source>
        <dbReference type="ARBA" id="ARBA00009503"/>
    </source>
</evidence>
<evidence type="ECO:0000256" key="7">
    <source>
        <dbReference type="ARBA" id="ARBA00022679"/>
    </source>
</evidence>
<evidence type="ECO:0000256" key="1">
    <source>
        <dbReference type="ARBA" id="ARBA00000012"/>
    </source>
</evidence>
<evidence type="ECO:0000256" key="3">
    <source>
        <dbReference type="ARBA" id="ARBA00004763"/>
    </source>
</evidence>